<keyword evidence="6" id="KW-0479">Metal-binding</keyword>
<protein>
    <recommendedName>
        <fullName evidence="15">Cytochrome P450</fullName>
    </recommendedName>
</protein>
<feature type="transmembrane region" description="Helical" evidence="12">
    <location>
        <begin position="6"/>
        <end position="25"/>
    </location>
</feature>
<keyword evidence="11 12" id="KW-0472">Membrane</keyword>
<evidence type="ECO:0000256" key="8">
    <source>
        <dbReference type="ARBA" id="ARBA00023002"/>
    </source>
</evidence>
<keyword evidence="7 12" id="KW-1133">Transmembrane helix</keyword>
<proteinExistence type="inferred from homology"/>
<keyword evidence="5 12" id="KW-0812">Transmembrane</keyword>
<dbReference type="OrthoDB" id="3265591at2759"/>
<dbReference type="PANTHER" id="PTHR46206">
    <property type="entry name" value="CYTOCHROME P450"/>
    <property type="match status" value="1"/>
</dbReference>
<dbReference type="Proteomes" id="UP000186601">
    <property type="component" value="Unassembled WGS sequence"/>
</dbReference>
<dbReference type="GO" id="GO:0004497">
    <property type="term" value="F:monooxygenase activity"/>
    <property type="evidence" value="ECO:0007669"/>
    <property type="project" value="UniProtKB-KW"/>
</dbReference>
<gene>
    <name evidence="13" type="ORF">PHLCEN_2v11578</name>
</gene>
<organism evidence="13 14">
    <name type="scientific">Hermanssonia centrifuga</name>
    <dbReference type="NCBI Taxonomy" id="98765"/>
    <lineage>
        <taxon>Eukaryota</taxon>
        <taxon>Fungi</taxon>
        <taxon>Dikarya</taxon>
        <taxon>Basidiomycota</taxon>
        <taxon>Agaricomycotina</taxon>
        <taxon>Agaricomycetes</taxon>
        <taxon>Polyporales</taxon>
        <taxon>Meruliaceae</taxon>
        <taxon>Hermanssonia</taxon>
    </lineage>
</organism>
<comment type="caution">
    <text evidence="13">The sequence shown here is derived from an EMBL/GenBank/DDBJ whole genome shotgun (WGS) entry which is preliminary data.</text>
</comment>
<dbReference type="Gene3D" id="1.10.630.10">
    <property type="entry name" value="Cytochrome P450"/>
    <property type="match status" value="1"/>
</dbReference>
<evidence type="ECO:0000313" key="13">
    <source>
        <dbReference type="EMBL" id="PSR72585.1"/>
    </source>
</evidence>
<dbReference type="InterPro" id="IPR036396">
    <property type="entry name" value="Cyt_P450_sf"/>
</dbReference>
<comment type="cofactor">
    <cofactor evidence="1">
        <name>heme</name>
        <dbReference type="ChEBI" id="CHEBI:30413"/>
    </cofactor>
</comment>
<evidence type="ECO:0000256" key="7">
    <source>
        <dbReference type="ARBA" id="ARBA00022989"/>
    </source>
</evidence>
<dbReference type="STRING" id="98765.A0A2R6NJM8"/>
<dbReference type="GO" id="GO:0016705">
    <property type="term" value="F:oxidoreductase activity, acting on paired donors, with incorporation or reduction of molecular oxygen"/>
    <property type="evidence" value="ECO:0007669"/>
    <property type="project" value="InterPro"/>
</dbReference>
<accession>A0A2R6NJM8</accession>
<evidence type="ECO:0008006" key="15">
    <source>
        <dbReference type="Google" id="ProtNLM"/>
    </source>
</evidence>
<dbReference type="GO" id="GO:0016020">
    <property type="term" value="C:membrane"/>
    <property type="evidence" value="ECO:0007669"/>
    <property type="project" value="UniProtKB-SubCell"/>
</dbReference>
<sequence>MDNPTLGIYVVAAIIPLFLFFRSLFGSSSLRSIPTVGGPSAPLLSYIGSYRFLHHARAMLQEGYDKYKGGMFKIPLPDRWIVVVTGSRLVDDLQKFPDDHVSFLEAAADLTHINHIFGDEAHHNPLHLTVIRQQLTRQLVTLFPDVRDEISTAFQELIPAKENEWTPINATSVIRQIVARASNRVFVGVPLCRDPGYLDLTVNFAVDVGKARTVLTLSPFFLKS</sequence>
<evidence type="ECO:0000256" key="2">
    <source>
        <dbReference type="ARBA" id="ARBA00004370"/>
    </source>
</evidence>
<dbReference type="GO" id="GO:0005506">
    <property type="term" value="F:iron ion binding"/>
    <property type="evidence" value="ECO:0007669"/>
    <property type="project" value="InterPro"/>
</dbReference>
<keyword evidence="14" id="KW-1185">Reference proteome</keyword>
<evidence type="ECO:0000256" key="3">
    <source>
        <dbReference type="ARBA" id="ARBA00010617"/>
    </source>
</evidence>
<evidence type="ECO:0000256" key="9">
    <source>
        <dbReference type="ARBA" id="ARBA00023004"/>
    </source>
</evidence>
<dbReference type="PANTHER" id="PTHR46206:SF5">
    <property type="entry name" value="P450, PUTATIVE (EUROFUNG)-RELATED"/>
    <property type="match status" value="1"/>
</dbReference>
<keyword evidence="8" id="KW-0560">Oxidoreductase</keyword>
<dbReference type="SUPFAM" id="SSF48264">
    <property type="entry name" value="Cytochrome P450"/>
    <property type="match status" value="1"/>
</dbReference>
<evidence type="ECO:0000256" key="6">
    <source>
        <dbReference type="ARBA" id="ARBA00022723"/>
    </source>
</evidence>
<reference evidence="13 14" key="1">
    <citation type="submission" date="2018-02" db="EMBL/GenBank/DDBJ databases">
        <title>Genome sequence of the basidiomycete white-rot fungus Phlebia centrifuga.</title>
        <authorList>
            <person name="Granchi Z."/>
            <person name="Peng M."/>
            <person name="de Vries R.P."/>
            <person name="Hilden K."/>
            <person name="Makela M.R."/>
            <person name="Grigoriev I."/>
            <person name="Riley R."/>
        </authorList>
    </citation>
    <scope>NUCLEOTIDE SEQUENCE [LARGE SCALE GENOMIC DNA]</scope>
    <source>
        <strain evidence="13 14">FBCC195</strain>
    </source>
</reference>
<evidence type="ECO:0000313" key="14">
    <source>
        <dbReference type="Proteomes" id="UP000186601"/>
    </source>
</evidence>
<keyword evidence="9" id="KW-0408">Iron</keyword>
<dbReference type="GO" id="GO:0020037">
    <property type="term" value="F:heme binding"/>
    <property type="evidence" value="ECO:0007669"/>
    <property type="project" value="InterPro"/>
</dbReference>
<evidence type="ECO:0000256" key="11">
    <source>
        <dbReference type="ARBA" id="ARBA00023136"/>
    </source>
</evidence>
<evidence type="ECO:0000256" key="5">
    <source>
        <dbReference type="ARBA" id="ARBA00022692"/>
    </source>
</evidence>
<name>A0A2R6NJM8_9APHY</name>
<comment type="similarity">
    <text evidence="3">Belongs to the cytochrome P450 family.</text>
</comment>
<dbReference type="EMBL" id="MLYV02001153">
    <property type="protein sequence ID" value="PSR72585.1"/>
    <property type="molecule type" value="Genomic_DNA"/>
</dbReference>
<keyword evidence="4" id="KW-0349">Heme</keyword>
<evidence type="ECO:0000256" key="4">
    <source>
        <dbReference type="ARBA" id="ARBA00022617"/>
    </source>
</evidence>
<evidence type="ECO:0000256" key="10">
    <source>
        <dbReference type="ARBA" id="ARBA00023033"/>
    </source>
</evidence>
<keyword evidence="10" id="KW-0503">Monooxygenase</keyword>
<dbReference type="AlphaFoldDB" id="A0A2R6NJM8"/>
<evidence type="ECO:0000256" key="12">
    <source>
        <dbReference type="SAM" id="Phobius"/>
    </source>
</evidence>
<comment type="subcellular location">
    <subcellularLocation>
        <location evidence="2">Membrane</location>
    </subcellularLocation>
</comment>
<evidence type="ECO:0000256" key="1">
    <source>
        <dbReference type="ARBA" id="ARBA00001971"/>
    </source>
</evidence>